<evidence type="ECO:0000313" key="2">
    <source>
        <dbReference type="Proteomes" id="UP000276133"/>
    </source>
</evidence>
<proteinExistence type="predicted"/>
<dbReference type="AlphaFoldDB" id="A0A3M7P457"/>
<dbReference type="EMBL" id="REGN01013509">
    <property type="protein sequence ID" value="RMZ93852.1"/>
    <property type="molecule type" value="Genomic_DNA"/>
</dbReference>
<organism evidence="1 2">
    <name type="scientific">Brachionus plicatilis</name>
    <name type="common">Marine rotifer</name>
    <name type="synonym">Brachionus muelleri</name>
    <dbReference type="NCBI Taxonomy" id="10195"/>
    <lineage>
        <taxon>Eukaryota</taxon>
        <taxon>Metazoa</taxon>
        <taxon>Spiralia</taxon>
        <taxon>Gnathifera</taxon>
        <taxon>Rotifera</taxon>
        <taxon>Eurotatoria</taxon>
        <taxon>Monogononta</taxon>
        <taxon>Pseudotrocha</taxon>
        <taxon>Ploima</taxon>
        <taxon>Brachionidae</taxon>
        <taxon>Brachionus</taxon>
    </lineage>
</organism>
<name>A0A3M7P457_BRAPC</name>
<protein>
    <submittedName>
        <fullName evidence="1">Uncharacterized protein</fullName>
    </submittedName>
</protein>
<reference evidence="1 2" key="1">
    <citation type="journal article" date="2018" name="Sci. Rep.">
        <title>Genomic signatures of local adaptation to the degree of environmental predictability in rotifers.</title>
        <authorList>
            <person name="Franch-Gras L."/>
            <person name="Hahn C."/>
            <person name="Garcia-Roger E.M."/>
            <person name="Carmona M.J."/>
            <person name="Serra M."/>
            <person name="Gomez A."/>
        </authorList>
    </citation>
    <scope>NUCLEOTIDE SEQUENCE [LARGE SCALE GENOMIC DNA]</scope>
    <source>
        <strain evidence="1">HYR1</strain>
    </source>
</reference>
<gene>
    <name evidence="1" type="ORF">BpHYR1_032744</name>
</gene>
<sequence>MIELFSYESKNCCAKCNSCYKLCATLIPIFVFVACSKIHIAIIYRLFFGTDWSASLTSDKYVDEFYLASAFKIENRKKYILNNISKNIPKPFFDFDDFLSKHIWFDIKKIIIKFNKIDSNFRKKNFED</sequence>
<keyword evidence="2" id="KW-1185">Reference proteome</keyword>
<dbReference type="Proteomes" id="UP000276133">
    <property type="component" value="Unassembled WGS sequence"/>
</dbReference>
<accession>A0A3M7P457</accession>
<evidence type="ECO:0000313" key="1">
    <source>
        <dbReference type="EMBL" id="RMZ93852.1"/>
    </source>
</evidence>
<comment type="caution">
    <text evidence="1">The sequence shown here is derived from an EMBL/GenBank/DDBJ whole genome shotgun (WGS) entry which is preliminary data.</text>
</comment>